<dbReference type="RefSeq" id="WP_224195798.1">
    <property type="nucleotide sequence ID" value="NZ_JAIRAU010000045.1"/>
</dbReference>
<evidence type="ECO:0000313" key="1">
    <source>
        <dbReference type="EMBL" id="MBZ5714063.1"/>
    </source>
</evidence>
<dbReference type="EMBL" id="JAIRAU010000045">
    <property type="protein sequence ID" value="MBZ5714063.1"/>
    <property type="molecule type" value="Genomic_DNA"/>
</dbReference>
<dbReference type="InterPro" id="IPR039498">
    <property type="entry name" value="NTP_transf_5"/>
</dbReference>
<gene>
    <name evidence="1" type="ORF">K7C98_32930</name>
</gene>
<accession>A0ABS7U0R1</accession>
<protein>
    <submittedName>
        <fullName evidence="1">Nucleotidyltransferase family protein</fullName>
    </submittedName>
</protein>
<comment type="caution">
    <text evidence="1">The sequence shown here is derived from an EMBL/GenBank/DDBJ whole genome shotgun (WGS) entry which is preliminary data.</text>
</comment>
<sequence length="265" mass="30508">MAEARATDFVDPQARAFYVQTMAALTAAQVPFMVGGAYAFARYTGIERHTKDLDIFVLPDDARRTLEVLAAEGFTCDLTFPHWLGKAHCGEDFVDVIFSSGNAVARVDTQWFRHARHDVVLDQEVLLVPPEEMVWSKAFIMERERFDGADVAHVLRSCADEIDWSRLVRRFGDHFRVLLSHLILFGFIYPGEQSKIPGPVMVHLLDRLRRDNYVHTSMCKGTLLSRQQYLTDIDRWELADARLEERWMSREDIAHWTAAIDKHGR</sequence>
<organism evidence="1 2">
    <name type="scientific">Nannocystis pusilla</name>
    <dbReference type="NCBI Taxonomy" id="889268"/>
    <lineage>
        <taxon>Bacteria</taxon>
        <taxon>Pseudomonadati</taxon>
        <taxon>Myxococcota</taxon>
        <taxon>Polyangia</taxon>
        <taxon>Nannocystales</taxon>
        <taxon>Nannocystaceae</taxon>
        <taxon>Nannocystis</taxon>
    </lineage>
</organism>
<dbReference type="Pfam" id="PF14907">
    <property type="entry name" value="NTP_transf_5"/>
    <property type="match status" value="1"/>
</dbReference>
<name>A0ABS7U0R1_9BACT</name>
<dbReference type="InterPro" id="IPR043519">
    <property type="entry name" value="NT_sf"/>
</dbReference>
<dbReference type="Gene3D" id="3.30.460.40">
    <property type="match status" value="1"/>
</dbReference>
<keyword evidence="2" id="KW-1185">Reference proteome</keyword>
<reference evidence="1" key="1">
    <citation type="submission" date="2021-08" db="EMBL/GenBank/DDBJ databases">
        <authorList>
            <person name="Stevens D.C."/>
        </authorList>
    </citation>
    <scope>NUCLEOTIDE SEQUENCE</scope>
    <source>
        <strain evidence="1">DSM 53165</strain>
    </source>
</reference>
<dbReference type="Proteomes" id="UP001139031">
    <property type="component" value="Unassembled WGS sequence"/>
</dbReference>
<proteinExistence type="predicted"/>
<dbReference type="SUPFAM" id="SSF81301">
    <property type="entry name" value="Nucleotidyltransferase"/>
    <property type="match status" value="1"/>
</dbReference>
<evidence type="ECO:0000313" key="2">
    <source>
        <dbReference type="Proteomes" id="UP001139031"/>
    </source>
</evidence>